<evidence type="ECO:0000259" key="1">
    <source>
        <dbReference type="PROSITE" id="PS50181"/>
    </source>
</evidence>
<gene>
    <name evidence="2" type="ORF">G6011_04761</name>
</gene>
<dbReference type="PROSITE" id="PS50181">
    <property type="entry name" value="FBOX"/>
    <property type="match status" value="1"/>
</dbReference>
<evidence type="ECO:0000313" key="2">
    <source>
        <dbReference type="EMBL" id="KAG9194726.1"/>
    </source>
</evidence>
<feature type="domain" description="F-box" evidence="1">
    <location>
        <begin position="255"/>
        <end position="302"/>
    </location>
</feature>
<accession>A0AAD4IH43</accession>
<sequence length="389" mass="44249">MGGLLSSKVEDDWKSDAQHAMETGSFCVVCGNPFDIEGDVYNIDPKDTRFQWLYSLRLLGGTSDVAEHMVASEGSIPINMSELPDIYLSEVASFSSTGSGYFRIVGDAGQDDIWFDALAYTCNHGTLFPLHEQCIVTSCRAIDHHYSARREVESKPTLKILYQLLSARFNQRKCCTDKPYETSNDIFDLCSSPSEYGPRSVLALSRLEWWGGKYDKFYTDPVEEEGTISFVRRVLQSLPCRRDEPKYKLKATREPQRLERLPTELLDAVCSYLPAPSVIALHRTSKALALRIPLDYVFWRNSLRDGSLHPHIWDLDTKQIEHHLSDPDAAVLGRTVSWDWKVASKLLATKRLLISGCDDRLLDVPDGFWNRCRIWATIAEALQEQDTLW</sequence>
<dbReference type="InterPro" id="IPR001810">
    <property type="entry name" value="F-box_dom"/>
</dbReference>
<proteinExistence type="predicted"/>
<organism evidence="2 3">
    <name type="scientific">Alternaria panax</name>
    <dbReference type="NCBI Taxonomy" id="48097"/>
    <lineage>
        <taxon>Eukaryota</taxon>
        <taxon>Fungi</taxon>
        <taxon>Dikarya</taxon>
        <taxon>Ascomycota</taxon>
        <taxon>Pezizomycotina</taxon>
        <taxon>Dothideomycetes</taxon>
        <taxon>Pleosporomycetidae</taxon>
        <taxon>Pleosporales</taxon>
        <taxon>Pleosporineae</taxon>
        <taxon>Pleosporaceae</taxon>
        <taxon>Alternaria</taxon>
        <taxon>Alternaria sect. Panax</taxon>
    </lineage>
</organism>
<dbReference type="InterPro" id="IPR036047">
    <property type="entry name" value="F-box-like_dom_sf"/>
</dbReference>
<dbReference type="SUPFAM" id="SSF81383">
    <property type="entry name" value="F-box domain"/>
    <property type="match status" value="1"/>
</dbReference>
<dbReference type="Proteomes" id="UP001199106">
    <property type="component" value="Unassembled WGS sequence"/>
</dbReference>
<comment type="caution">
    <text evidence="2">The sequence shown here is derived from an EMBL/GenBank/DDBJ whole genome shotgun (WGS) entry which is preliminary data.</text>
</comment>
<evidence type="ECO:0000313" key="3">
    <source>
        <dbReference type="Proteomes" id="UP001199106"/>
    </source>
</evidence>
<dbReference type="CDD" id="cd09917">
    <property type="entry name" value="F-box_SF"/>
    <property type="match status" value="1"/>
</dbReference>
<name>A0AAD4IH43_9PLEO</name>
<dbReference type="EMBL" id="JAANER010000002">
    <property type="protein sequence ID" value="KAG9194726.1"/>
    <property type="molecule type" value="Genomic_DNA"/>
</dbReference>
<protein>
    <recommendedName>
        <fullName evidence="1">F-box domain-containing protein</fullName>
    </recommendedName>
</protein>
<keyword evidence="3" id="KW-1185">Reference proteome</keyword>
<reference evidence="2" key="1">
    <citation type="submission" date="2021-07" db="EMBL/GenBank/DDBJ databases">
        <title>Genome Resource of American Ginseng Black Spot Pathogen Alternaria panax.</title>
        <authorList>
            <person name="Qiu C."/>
            <person name="Wang W."/>
            <person name="Liu Z."/>
        </authorList>
    </citation>
    <scope>NUCLEOTIDE SEQUENCE</scope>
    <source>
        <strain evidence="2">BNCC115425</strain>
    </source>
</reference>
<dbReference type="AlphaFoldDB" id="A0AAD4IH43"/>